<dbReference type="InterPro" id="IPR046342">
    <property type="entry name" value="CBS_dom_sf"/>
</dbReference>
<comment type="caution">
    <text evidence="4">The sequence shown here is derived from an EMBL/GenBank/DDBJ whole genome shotgun (WGS) entry which is preliminary data.</text>
</comment>
<dbReference type="PROSITE" id="PS51371">
    <property type="entry name" value="CBS"/>
    <property type="match status" value="1"/>
</dbReference>
<organism evidence="4 5">
    <name type="scientific">Candidatus Clostridium stratigraminis</name>
    <dbReference type="NCBI Taxonomy" id="3381661"/>
    <lineage>
        <taxon>Bacteria</taxon>
        <taxon>Bacillati</taxon>
        <taxon>Bacillota</taxon>
        <taxon>Clostridia</taxon>
        <taxon>Eubacteriales</taxon>
        <taxon>Clostridiaceae</taxon>
        <taxon>Clostridium</taxon>
    </lineage>
</organism>
<feature type="domain" description="CBS" evidence="3">
    <location>
        <begin position="7"/>
        <end position="65"/>
    </location>
</feature>
<dbReference type="EMBL" id="JBJHZZ010000014">
    <property type="protein sequence ID" value="MFL0248261.1"/>
    <property type="molecule type" value="Genomic_DNA"/>
</dbReference>
<evidence type="ECO:0000256" key="1">
    <source>
        <dbReference type="ARBA" id="ARBA00023122"/>
    </source>
</evidence>
<protein>
    <submittedName>
        <fullName evidence="4">CBS domain-containing protein</fullName>
    </submittedName>
</protein>
<evidence type="ECO:0000256" key="2">
    <source>
        <dbReference type="PROSITE-ProRule" id="PRU00703"/>
    </source>
</evidence>
<dbReference type="SMART" id="SM00116">
    <property type="entry name" value="CBS"/>
    <property type="match status" value="2"/>
</dbReference>
<name>A0ABW8T819_9CLOT</name>
<proteinExistence type="predicted"/>
<evidence type="ECO:0000313" key="4">
    <source>
        <dbReference type="EMBL" id="MFL0248261.1"/>
    </source>
</evidence>
<sequence>MNIAFFLTPKSDVIYETETSTLRQVMERMEYHRYTAVPIIDDKGRYVGTITEGDLLFELKNNPQLTFKETNTIKVFEIPRRVINKPVSIDADMESLVSLAINQNFIPVTDDEGVFIGIIKRSEIINYLYNFALKTQTECIFNVEYAAGVRK</sequence>
<keyword evidence="5" id="KW-1185">Reference proteome</keyword>
<gene>
    <name evidence="4" type="ORF">ACJDUG_14970</name>
</gene>
<evidence type="ECO:0000313" key="5">
    <source>
        <dbReference type="Proteomes" id="UP001623591"/>
    </source>
</evidence>
<dbReference type="CDD" id="cd09834">
    <property type="entry name" value="CBS_pair_bac"/>
    <property type="match status" value="1"/>
</dbReference>
<dbReference type="InterPro" id="IPR051257">
    <property type="entry name" value="Diverse_CBS-Domain"/>
</dbReference>
<dbReference type="PANTHER" id="PTHR43080">
    <property type="entry name" value="CBS DOMAIN-CONTAINING PROTEIN CBSX3, MITOCHONDRIAL"/>
    <property type="match status" value="1"/>
</dbReference>
<dbReference type="Proteomes" id="UP001623591">
    <property type="component" value="Unassembled WGS sequence"/>
</dbReference>
<reference evidence="4 5" key="1">
    <citation type="submission" date="2024-11" db="EMBL/GenBank/DDBJ databases">
        <authorList>
            <person name="Heng Y.C."/>
            <person name="Lim A.C.H."/>
            <person name="Lee J.K.Y."/>
            <person name="Kittelmann S."/>
        </authorList>
    </citation>
    <scope>NUCLEOTIDE SEQUENCE [LARGE SCALE GENOMIC DNA]</scope>
    <source>
        <strain evidence="4 5">WILCCON 0185</strain>
    </source>
</reference>
<dbReference type="SUPFAM" id="SSF54631">
    <property type="entry name" value="CBS-domain pair"/>
    <property type="match status" value="1"/>
</dbReference>
<accession>A0ABW8T819</accession>
<dbReference type="RefSeq" id="WP_406770688.1">
    <property type="nucleotide sequence ID" value="NZ_JBJHZZ010000014.1"/>
</dbReference>
<dbReference type="InterPro" id="IPR000644">
    <property type="entry name" value="CBS_dom"/>
</dbReference>
<evidence type="ECO:0000259" key="3">
    <source>
        <dbReference type="PROSITE" id="PS51371"/>
    </source>
</evidence>
<dbReference type="PANTHER" id="PTHR43080:SF26">
    <property type="entry name" value="REGULATORY PROTEIN"/>
    <property type="match status" value="1"/>
</dbReference>
<dbReference type="Pfam" id="PF00571">
    <property type="entry name" value="CBS"/>
    <property type="match status" value="2"/>
</dbReference>
<keyword evidence="1 2" id="KW-0129">CBS domain</keyword>
<dbReference type="Gene3D" id="3.10.580.10">
    <property type="entry name" value="CBS-domain"/>
    <property type="match status" value="1"/>
</dbReference>